<keyword evidence="2" id="KW-0282">Flagellum</keyword>
<evidence type="ECO:0000313" key="2">
    <source>
        <dbReference type="EMBL" id="QOP41334.1"/>
    </source>
</evidence>
<dbReference type="AlphaFoldDB" id="A0A7M1AV81"/>
<dbReference type="InterPro" id="IPR017585">
    <property type="entry name" value="SAF_FlgA"/>
</dbReference>
<organism evidence="2 3">
    <name type="scientific">Sulfurimonas marina</name>
    <dbReference type="NCBI Taxonomy" id="2590551"/>
    <lineage>
        <taxon>Bacteria</taxon>
        <taxon>Pseudomonadati</taxon>
        <taxon>Campylobacterota</taxon>
        <taxon>Epsilonproteobacteria</taxon>
        <taxon>Campylobacterales</taxon>
        <taxon>Sulfurimonadaceae</taxon>
        <taxon>Sulfurimonas</taxon>
    </lineage>
</organism>
<dbReference type="Proteomes" id="UP000593910">
    <property type="component" value="Chromosome"/>
</dbReference>
<evidence type="ECO:0000259" key="1">
    <source>
        <dbReference type="Pfam" id="PF13144"/>
    </source>
</evidence>
<proteinExistence type="predicted"/>
<dbReference type="Pfam" id="PF13144">
    <property type="entry name" value="ChapFlgA"/>
    <property type="match status" value="1"/>
</dbReference>
<dbReference type="InterPro" id="IPR039246">
    <property type="entry name" value="Flagellar_FlgA"/>
</dbReference>
<gene>
    <name evidence="2" type="primary">flgA</name>
    <name evidence="2" type="ORF">FJR03_06095</name>
</gene>
<evidence type="ECO:0000313" key="3">
    <source>
        <dbReference type="Proteomes" id="UP000593910"/>
    </source>
</evidence>
<sequence>MYIKIIFLLLFALQLSALELQRNYFIKEDTIKLSHIIEGVNSSDDRVLFSLSNNKHIKRVTAKKLIGMLKKLGYKDIHSKYPYIQFNKISPIDTTKVKEYVIEHYKEKYKGILVKDVKIYPRTYMDTMPKNYTLVKLRSREHLSNDGIVAIKTDKNKKIFFNYTIQAYVNTFVLRNDLQRDGELSTLNTRKNSIILDKFRAMPVQTIENGTLELKHTMKKGELLTLRDVESLALIRRDSSVNVTLQNGSIVISFSARALQDGRKGDVIFVENDKGKKIKVVVVGKNKAKVK</sequence>
<feature type="domain" description="Flagella basal body P-ring formation protein FlgA SAF" evidence="1">
    <location>
        <begin position="171"/>
        <end position="290"/>
    </location>
</feature>
<keyword evidence="3" id="KW-1185">Reference proteome</keyword>
<dbReference type="PANTHER" id="PTHR36307:SF1">
    <property type="entry name" value="FLAGELLA BASAL BODY P-RING FORMATION PROTEIN FLGA"/>
    <property type="match status" value="1"/>
</dbReference>
<dbReference type="NCBIfam" id="TIGR03170">
    <property type="entry name" value="flgA_cterm"/>
    <property type="match status" value="1"/>
</dbReference>
<reference evidence="2 3" key="1">
    <citation type="submission" date="2019-06" db="EMBL/GenBank/DDBJ databases">
        <title>Sulfurimonas gotlandica sp. nov., a chemoautotrophic and psychrotolerant epsilonproteobacterium isolated from a pelagic redoxcline, and an emended description of the genus Sulfurimonas.</title>
        <authorList>
            <person name="Wang S."/>
            <person name="Jiang L."/>
            <person name="Shao Z."/>
        </authorList>
    </citation>
    <scope>NUCLEOTIDE SEQUENCE [LARGE SCALE GENOMIC DNA]</scope>
    <source>
        <strain evidence="2 3">B2</strain>
    </source>
</reference>
<name>A0A7M1AV81_9BACT</name>
<accession>A0A7M1AV81</accession>
<dbReference type="KEGG" id="smax:FJR03_06095"/>
<dbReference type="RefSeq" id="WP_193112648.1">
    <property type="nucleotide sequence ID" value="NZ_CP041165.1"/>
</dbReference>
<dbReference type="PANTHER" id="PTHR36307">
    <property type="entry name" value="FLAGELLA BASAL BODY P-RING FORMATION PROTEIN FLGA"/>
    <property type="match status" value="1"/>
</dbReference>
<keyword evidence="2" id="KW-0969">Cilium</keyword>
<dbReference type="Gene3D" id="2.30.30.760">
    <property type="match status" value="1"/>
</dbReference>
<keyword evidence="2" id="KW-0966">Cell projection</keyword>
<dbReference type="EMBL" id="CP041165">
    <property type="protein sequence ID" value="QOP41334.1"/>
    <property type="molecule type" value="Genomic_DNA"/>
</dbReference>
<dbReference type="GO" id="GO:0044780">
    <property type="term" value="P:bacterial-type flagellum assembly"/>
    <property type="evidence" value="ECO:0007669"/>
    <property type="project" value="InterPro"/>
</dbReference>
<protein>
    <submittedName>
        <fullName evidence="2">Flagellar basal body P-ring formation protein FlgA</fullName>
    </submittedName>
</protein>